<sequence>MSAECRSLIKDGRTPVQTPRIPCDLIPSTLHQHEKSSNLVAANRKQSGLPARNVSTPSNRKARDWLAQKPNVKLLIDEESQEIRRATLYMLDSENHFNQTLAEYLKKTENSELRRKEIQHKRWAERVSGPLQRTIQSHIDVQSTKDIERRRRLVLAQYLKYCNKKGSAFLRDYDSAEYNPFFHQISNQYLQVFTPPFLDPLLQQSQKRVEEKRLTLHCETGRLYSAKEIHDLQKLPQVPLSRQSMDGIKWVKTPFGYIDSDIRQKSRQKVRGTFNQETHNFDS</sequence>
<dbReference type="InterPro" id="IPR040046">
    <property type="entry name" value="FAM228"/>
</dbReference>
<dbReference type="Proteomes" id="UP000812440">
    <property type="component" value="Chromosome 5"/>
</dbReference>
<dbReference type="OrthoDB" id="9905773at2759"/>
<dbReference type="PANTHER" id="PTHR28584">
    <property type="entry name" value="FAMILY WITH SEQUENCE SIMILARITY 228 MEMBER A"/>
    <property type="match status" value="1"/>
</dbReference>
<proteinExistence type="inferred from homology"/>
<dbReference type="EMBL" id="JAACNH010000004">
    <property type="protein sequence ID" value="KAG8445730.1"/>
    <property type="molecule type" value="Genomic_DNA"/>
</dbReference>
<evidence type="ECO:0000313" key="3">
    <source>
        <dbReference type="Proteomes" id="UP000812440"/>
    </source>
</evidence>
<keyword evidence="3" id="KW-1185">Reference proteome</keyword>
<name>A0A8T2JKP6_9PIPI</name>
<comment type="similarity">
    <text evidence="1">Belongs to the FAM228 family.</text>
</comment>
<evidence type="ECO:0000256" key="1">
    <source>
        <dbReference type="ARBA" id="ARBA00007753"/>
    </source>
</evidence>
<evidence type="ECO:0008006" key="4">
    <source>
        <dbReference type="Google" id="ProtNLM"/>
    </source>
</evidence>
<dbReference type="AlphaFoldDB" id="A0A8T2JKP6"/>
<evidence type="ECO:0000313" key="2">
    <source>
        <dbReference type="EMBL" id="KAG8445729.1"/>
    </source>
</evidence>
<organism evidence="2 3">
    <name type="scientific">Hymenochirus boettgeri</name>
    <name type="common">Congo dwarf clawed frog</name>
    <dbReference type="NCBI Taxonomy" id="247094"/>
    <lineage>
        <taxon>Eukaryota</taxon>
        <taxon>Metazoa</taxon>
        <taxon>Chordata</taxon>
        <taxon>Craniata</taxon>
        <taxon>Vertebrata</taxon>
        <taxon>Euteleostomi</taxon>
        <taxon>Amphibia</taxon>
        <taxon>Batrachia</taxon>
        <taxon>Anura</taxon>
        <taxon>Pipoidea</taxon>
        <taxon>Pipidae</taxon>
        <taxon>Pipinae</taxon>
        <taxon>Hymenochirus</taxon>
    </lineage>
</organism>
<gene>
    <name evidence="2" type="ORF">GDO86_010495</name>
</gene>
<comment type="caution">
    <text evidence="2">The sequence shown here is derived from an EMBL/GenBank/DDBJ whole genome shotgun (WGS) entry which is preliminary data.</text>
</comment>
<dbReference type="PANTHER" id="PTHR28584:SF1">
    <property type="entry name" value="PROTEIN FAM228B"/>
    <property type="match status" value="1"/>
</dbReference>
<reference evidence="2" key="1">
    <citation type="thesis" date="2020" institute="ProQuest LLC" country="789 East Eisenhower Parkway, Ann Arbor, MI, USA">
        <title>Comparative Genomics and Chromosome Evolution.</title>
        <authorList>
            <person name="Mudd A.B."/>
        </authorList>
    </citation>
    <scope>NUCLEOTIDE SEQUENCE</scope>
    <source>
        <strain evidence="2">Female2</strain>
        <tissue evidence="2">Blood</tissue>
    </source>
</reference>
<dbReference type="EMBL" id="JAACNH010000004">
    <property type="protein sequence ID" value="KAG8445729.1"/>
    <property type="molecule type" value="Genomic_DNA"/>
</dbReference>
<accession>A0A8T2JKP6</accession>
<protein>
    <recommendedName>
        <fullName evidence="4">Protein FAM228B</fullName>
    </recommendedName>
</protein>
<dbReference type="EMBL" id="JAACNH010000004">
    <property type="protein sequence ID" value="KAG8445731.1"/>
    <property type="molecule type" value="Genomic_DNA"/>
</dbReference>